<dbReference type="GO" id="GO:0099536">
    <property type="term" value="P:synaptic signaling"/>
    <property type="evidence" value="ECO:0007669"/>
    <property type="project" value="TreeGrafter"/>
</dbReference>
<dbReference type="GO" id="GO:0005886">
    <property type="term" value="C:plasma membrane"/>
    <property type="evidence" value="ECO:0007669"/>
    <property type="project" value="TreeGrafter"/>
</dbReference>
<dbReference type="EMBL" id="MUJZ01025074">
    <property type="protein sequence ID" value="OTF79050.1"/>
    <property type="molecule type" value="Genomic_DNA"/>
</dbReference>
<keyword evidence="3" id="KW-0963">Cytoplasm</keyword>
<evidence type="ECO:0000256" key="2">
    <source>
        <dbReference type="ARBA" id="ARBA00004496"/>
    </source>
</evidence>
<evidence type="ECO:0000313" key="7">
    <source>
        <dbReference type="EMBL" id="OTF79050.1"/>
    </source>
</evidence>
<accession>A0A1Y3BDQ5</accession>
<protein>
    <submittedName>
        <fullName evidence="7">Uncharacterized protein</fullName>
    </submittedName>
</protein>
<comment type="subcellular location">
    <subcellularLocation>
        <location evidence="1">Cell membrane</location>
        <topology evidence="1">Peripheral membrane protein</topology>
        <orientation evidence="1">Cytoplasmic side</orientation>
    </subcellularLocation>
    <subcellularLocation>
        <location evidence="2">Cytoplasm</location>
    </subcellularLocation>
</comment>
<keyword evidence="4" id="KW-0106">Calcium</keyword>
<evidence type="ECO:0000256" key="3">
    <source>
        <dbReference type="ARBA" id="ARBA00022490"/>
    </source>
</evidence>
<reference evidence="7 8" key="1">
    <citation type="submission" date="2017-03" db="EMBL/GenBank/DDBJ databases">
        <title>Genome Survey of Euroglyphus maynei.</title>
        <authorList>
            <person name="Arlian L.G."/>
            <person name="Morgan M.S."/>
            <person name="Rider S.D."/>
        </authorList>
    </citation>
    <scope>NUCLEOTIDE SEQUENCE [LARGE SCALE GENOMIC DNA]</scope>
    <source>
        <strain evidence="7">Arlian Lab</strain>
        <tissue evidence="7">Whole body</tissue>
    </source>
</reference>
<dbReference type="AlphaFoldDB" id="A0A1Y3BDQ5"/>
<proteinExistence type="predicted"/>
<dbReference type="PANTHER" id="PTHR12268">
    <property type="entry name" value="E3 UBIQUITIN-PROTEIN LIGASE KCMF1"/>
    <property type="match status" value="1"/>
</dbReference>
<dbReference type="GO" id="GO:0045202">
    <property type="term" value="C:synapse"/>
    <property type="evidence" value="ECO:0007669"/>
    <property type="project" value="GOC"/>
</dbReference>
<comment type="caution">
    <text evidence="7">The sequence shown here is derived from an EMBL/GenBank/DDBJ whole genome shotgun (WGS) entry which is preliminary data.</text>
</comment>
<name>A0A1Y3BDQ5_EURMA</name>
<organism evidence="7 8">
    <name type="scientific">Euroglyphus maynei</name>
    <name type="common">Mayne's house dust mite</name>
    <dbReference type="NCBI Taxonomy" id="6958"/>
    <lineage>
        <taxon>Eukaryota</taxon>
        <taxon>Metazoa</taxon>
        <taxon>Ecdysozoa</taxon>
        <taxon>Arthropoda</taxon>
        <taxon>Chelicerata</taxon>
        <taxon>Arachnida</taxon>
        <taxon>Acari</taxon>
        <taxon>Acariformes</taxon>
        <taxon>Sarcoptiformes</taxon>
        <taxon>Astigmata</taxon>
        <taxon>Psoroptidia</taxon>
        <taxon>Analgoidea</taxon>
        <taxon>Pyroglyphidae</taxon>
        <taxon>Pyroglyphinae</taxon>
        <taxon>Euroglyphus</taxon>
    </lineage>
</organism>
<keyword evidence="8" id="KW-1185">Reference proteome</keyword>
<gene>
    <name evidence="7" type="ORF">BLA29_002247</name>
</gene>
<evidence type="ECO:0000313" key="8">
    <source>
        <dbReference type="Proteomes" id="UP000194236"/>
    </source>
</evidence>
<dbReference type="OrthoDB" id="10057795at2759"/>
<evidence type="ECO:0000256" key="4">
    <source>
        <dbReference type="ARBA" id="ARBA00022837"/>
    </source>
</evidence>
<evidence type="ECO:0000256" key="5">
    <source>
        <dbReference type="ARBA" id="ARBA00023212"/>
    </source>
</evidence>
<dbReference type="InterPro" id="IPR050774">
    <property type="entry name" value="KCMF1/Dystrophin"/>
</dbReference>
<evidence type="ECO:0000256" key="6">
    <source>
        <dbReference type="SAM" id="MobiDB-lite"/>
    </source>
</evidence>
<dbReference type="PANTHER" id="PTHR12268:SF14">
    <property type="entry name" value="DYSTROPHIN-1"/>
    <property type="match status" value="1"/>
</dbReference>
<dbReference type="Proteomes" id="UP000194236">
    <property type="component" value="Unassembled WGS sequence"/>
</dbReference>
<feature type="non-terminal residue" evidence="7">
    <location>
        <position position="239"/>
    </location>
</feature>
<keyword evidence="5" id="KW-0206">Cytoskeleton</keyword>
<sequence length="239" mass="26802">MQEYCVATTSGEDMRDFSKILRNKFKSGRYFKRHQALGYLPVQSLHEGDRLVAEESAPSYVHTLQGSYSHAPSSNTTPVHTLSYPQRAASPGSMTQRDLDFMLDSRFVHNNNNNNNQQQHHYAPIRPGPLPPLPTNTNTSTGIYGTRPIHQQQLQMAQRKQLQTSTEHYQQLVAANRSPLSGHRITPATTTIISSSSSSNTVGDHNQFVRMSPSRSSLKSNDDIHQRLGKYASRLAEVE</sequence>
<feature type="region of interest" description="Disordered" evidence="6">
    <location>
        <begin position="192"/>
        <end position="225"/>
    </location>
</feature>
<evidence type="ECO:0000256" key="1">
    <source>
        <dbReference type="ARBA" id="ARBA00004413"/>
    </source>
</evidence>